<reference evidence="2 3" key="1">
    <citation type="submission" date="2019-04" db="EMBL/GenBank/DDBJ databases">
        <title>Comparative genomics and transcriptomics to analyze fruiting body development in filamentous ascomycetes.</title>
        <authorList>
            <consortium name="DOE Joint Genome Institute"/>
            <person name="Lutkenhaus R."/>
            <person name="Traeger S."/>
            <person name="Breuer J."/>
            <person name="Kuo A."/>
            <person name="Lipzen A."/>
            <person name="Pangilinan J."/>
            <person name="Dilworth D."/>
            <person name="Sandor L."/>
            <person name="Poggeler S."/>
            <person name="Barry K."/>
            <person name="Grigoriev I.V."/>
            <person name="Nowrousian M."/>
        </authorList>
    </citation>
    <scope>NUCLEOTIDE SEQUENCE [LARGE SCALE GENOMIC DNA]</scope>
    <source>
        <strain evidence="2 3">CBS 389.68</strain>
    </source>
</reference>
<sequence>MGFRKPEKTEKMKDKKKLPRLHLENARPGTPKRVRQRSKVERAVAKGGAECDRTGRGEAGKNGGHEGDRWNEEESVVVKDYRTEKRQRDGRMGRRFSVWTSIEFLLCFLFRQIPSFELVGLYLGSVENTGWGVTSVESQDVGCGNGEVEKSWGSSRSVGVELEVYSEDDEWIDTGSNKKVNDTS</sequence>
<keyword evidence="3" id="KW-1185">Reference proteome</keyword>
<evidence type="ECO:0000313" key="2">
    <source>
        <dbReference type="EMBL" id="TGZ78857.1"/>
    </source>
</evidence>
<proteinExistence type="predicted"/>
<feature type="compositionally biased region" description="Basic and acidic residues" evidence="1">
    <location>
        <begin position="38"/>
        <end position="70"/>
    </location>
</feature>
<feature type="region of interest" description="Disordered" evidence="1">
    <location>
        <begin position="1"/>
        <end position="70"/>
    </location>
</feature>
<dbReference type="AlphaFoldDB" id="A0A4S2MSJ0"/>
<dbReference type="Proteomes" id="UP000298138">
    <property type="component" value="Unassembled WGS sequence"/>
</dbReference>
<accession>A0A4S2MSJ0</accession>
<protein>
    <submittedName>
        <fullName evidence="2">Uncharacterized protein</fullName>
    </submittedName>
</protein>
<feature type="compositionally biased region" description="Basic and acidic residues" evidence="1">
    <location>
        <begin position="1"/>
        <end position="13"/>
    </location>
</feature>
<dbReference type="EMBL" id="ML220137">
    <property type="protein sequence ID" value="TGZ78857.1"/>
    <property type="molecule type" value="Genomic_DNA"/>
</dbReference>
<gene>
    <name evidence="2" type="ORF">EX30DRAFT_350746</name>
</gene>
<evidence type="ECO:0000313" key="3">
    <source>
        <dbReference type="Proteomes" id="UP000298138"/>
    </source>
</evidence>
<dbReference type="InParanoid" id="A0A4S2MSJ0"/>
<organism evidence="2 3">
    <name type="scientific">Ascodesmis nigricans</name>
    <dbReference type="NCBI Taxonomy" id="341454"/>
    <lineage>
        <taxon>Eukaryota</taxon>
        <taxon>Fungi</taxon>
        <taxon>Dikarya</taxon>
        <taxon>Ascomycota</taxon>
        <taxon>Pezizomycotina</taxon>
        <taxon>Pezizomycetes</taxon>
        <taxon>Pezizales</taxon>
        <taxon>Ascodesmidaceae</taxon>
        <taxon>Ascodesmis</taxon>
    </lineage>
</organism>
<name>A0A4S2MSJ0_9PEZI</name>
<evidence type="ECO:0000256" key="1">
    <source>
        <dbReference type="SAM" id="MobiDB-lite"/>
    </source>
</evidence>